<sequence length="59" mass="6741">MKKTITLVDERQLETIRFLVDLGAEQLIKSTVMRKKTAVTLTEILGVQKLLKTRNQNGK</sequence>
<protein>
    <submittedName>
        <fullName evidence="1">Uncharacterized protein</fullName>
    </submittedName>
</protein>
<organism evidence="1 2">
    <name type="scientific">Spirosoma flavum</name>
    <dbReference type="NCBI Taxonomy" id="2048557"/>
    <lineage>
        <taxon>Bacteria</taxon>
        <taxon>Pseudomonadati</taxon>
        <taxon>Bacteroidota</taxon>
        <taxon>Cytophagia</taxon>
        <taxon>Cytophagales</taxon>
        <taxon>Cytophagaceae</taxon>
        <taxon>Spirosoma</taxon>
    </lineage>
</organism>
<keyword evidence="2" id="KW-1185">Reference proteome</keyword>
<evidence type="ECO:0000313" key="2">
    <source>
        <dbReference type="Proteomes" id="UP001597512"/>
    </source>
</evidence>
<name>A0ABW6API3_9BACT</name>
<gene>
    <name evidence="1" type="ORF">ACFS25_21305</name>
</gene>
<comment type="caution">
    <text evidence="1">The sequence shown here is derived from an EMBL/GenBank/DDBJ whole genome shotgun (WGS) entry which is preliminary data.</text>
</comment>
<dbReference type="Proteomes" id="UP001597512">
    <property type="component" value="Unassembled WGS sequence"/>
</dbReference>
<proteinExistence type="predicted"/>
<dbReference type="RefSeq" id="WP_381505039.1">
    <property type="nucleotide sequence ID" value="NZ_JBHUOM010000023.1"/>
</dbReference>
<accession>A0ABW6API3</accession>
<dbReference type="EMBL" id="JBHUOM010000023">
    <property type="protein sequence ID" value="MFD2936333.1"/>
    <property type="molecule type" value="Genomic_DNA"/>
</dbReference>
<reference evidence="2" key="1">
    <citation type="journal article" date="2019" name="Int. J. Syst. Evol. Microbiol.">
        <title>The Global Catalogue of Microorganisms (GCM) 10K type strain sequencing project: providing services to taxonomists for standard genome sequencing and annotation.</title>
        <authorList>
            <consortium name="The Broad Institute Genomics Platform"/>
            <consortium name="The Broad Institute Genome Sequencing Center for Infectious Disease"/>
            <person name="Wu L."/>
            <person name="Ma J."/>
        </authorList>
    </citation>
    <scope>NUCLEOTIDE SEQUENCE [LARGE SCALE GENOMIC DNA]</scope>
    <source>
        <strain evidence="2">KCTC 52490</strain>
    </source>
</reference>
<evidence type="ECO:0000313" key="1">
    <source>
        <dbReference type="EMBL" id="MFD2936333.1"/>
    </source>
</evidence>